<name>A0AAE3GS80_9CYAN</name>
<keyword evidence="2" id="KW-1185">Reference proteome</keyword>
<sequence length="96" mass="10478">MKPGILFTISLSIGLTIAKPALSLPPPEDTPEEILRTEIILEARSPIDGKPLTAAEYAELEAKIAERGTPPQVSADIQHTIFLLRLLKLIRTITPL</sequence>
<proteinExistence type="predicted"/>
<comment type="caution">
    <text evidence="1">The sequence shown here is derived from an EMBL/GenBank/DDBJ whole genome shotgun (WGS) entry which is preliminary data.</text>
</comment>
<evidence type="ECO:0000313" key="2">
    <source>
        <dbReference type="Proteomes" id="UP001204953"/>
    </source>
</evidence>
<reference evidence="1" key="1">
    <citation type="submission" date="2022-06" db="EMBL/GenBank/DDBJ databases">
        <title>New cyanobacteria of genus Symplocastrum in benthos of Lake Baikal.</title>
        <authorList>
            <person name="Sorokovikova E."/>
            <person name="Tikhonova I."/>
            <person name="Krasnopeev A."/>
            <person name="Evseev P."/>
            <person name="Gladkikh A."/>
            <person name="Belykh O."/>
        </authorList>
    </citation>
    <scope>NUCLEOTIDE SEQUENCE</scope>
    <source>
        <strain evidence="1">BBK-W-15</strain>
    </source>
</reference>
<dbReference type="EMBL" id="JAMZMM010000086">
    <property type="protein sequence ID" value="MCP2728991.1"/>
    <property type="molecule type" value="Genomic_DNA"/>
</dbReference>
<dbReference type="Proteomes" id="UP001204953">
    <property type="component" value="Unassembled WGS sequence"/>
</dbReference>
<dbReference type="RefSeq" id="WP_254011780.1">
    <property type="nucleotide sequence ID" value="NZ_JAMZMM010000086.1"/>
</dbReference>
<dbReference type="AlphaFoldDB" id="A0AAE3GS80"/>
<protein>
    <recommendedName>
        <fullName evidence="3">Glutathione S-transferase</fullName>
    </recommendedName>
</protein>
<evidence type="ECO:0000313" key="1">
    <source>
        <dbReference type="EMBL" id="MCP2728991.1"/>
    </source>
</evidence>
<gene>
    <name evidence="1" type="ORF">NJ959_11040</name>
</gene>
<organism evidence="1 2">
    <name type="scientific">Limnofasciculus baicalensis BBK-W-15</name>
    <dbReference type="NCBI Taxonomy" id="2699891"/>
    <lineage>
        <taxon>Bacteria</taxon>
        <taxon>Bacillati</taxon>
        <taxon>Cyanobacteriota</taxon>
        <taxon>Cyanophyceae</taxon>
        <taxon>Coleofasciculales</taxon>
        <taxon>Coleofasciculaceae</taxon>
        <taxon>Limnofasciculus</taxon>
        <taxon>Limnofasciculus baicalensis</taxon>
    </lineage>
</organism>
<accession>A0AAE3GS80</accession>
<evidence type="ECO:0008006" key="3">
    <source>
        <dbReference type="Google" id="ProtNLM"/>
    </source>
</evidence>